<comment type="caution">
    <text evidence="1">The sequence shown here is derived from an EMBL/GenBank/DDBJ whole genome shotgun (WGS) entry which is preliminary data.</text>
</comment>
<organism evidence="1">
    <name type="scientific">marine sediment metagenome</name>
    <dbReference type="NCBI Taxonomy" id="412755"/>
    <lineage>
        <taxon>unclassified sequences</taxon>
        <taxon>metagenomes</taxon>
        <taxon>ecological metagenomes</taxon>
    </lineage>
</organism>
<dbReference type="EMBL" id="LAZR01062725">
    <property type="protein sequence ID" value="KKK60934.1"/>
    <property type="molecule type" value="Genomic_DNA"/>
</dbReference>
<name>A0A0F8Z3E2_9ZZZZ</name>
<dbReference type="AlphaFoldDB" id="A0A0F8Z3E2"/>
<proteinExistence type="predicted"/>
<gene>
    <name evidence="1" type="ORF">LCGC14_3019410</name>
</gene>
<protein>
    <submittedName>
        <fullName evidence="1">Uncharacterized protein</fullName>
    </submittedName>
</protein>
<evidence type="ECO:0000313" key="1">
    <source>
        <dbReference type="EMBL" id="KKK60934.1"/>
    </source>
</evidence>
<reference evidence="1" key="1">
    <citation type="journal article" date="2015" name="Nature">
        <title>Complex archaea that bridge the gap between prokaryotes and eukaryotes.</title>
        <authorList>
            <person name="Spang A."/>
            <person name="Saw J.H."/>
            <person name="Jorgensen S.L."/>
            <person name="Zaremba-Niedzwiedzka K."/>
            <person name="Martijn J."/>
            <person name="Lind A.E."/>
            <person name="van Eijk R."/>
            <person name="Schleper C."/>
            <person name="Guy L."/>
            <person name="Ettema T.J."/>
        </authorList>
    </citation>
    <scope>NUCLEOTIDE SEQUENCE</scope>
</reference>
<sequence>MKSPKKARLKGKTRIYLHNGRTACALVRRVGLMYLRGAYLLPQGWDVVEALDGCWWTDSEGNIVRRELAVAVEAG</sequence>
<accession>A0A0F8Z3E2</accession>